<keyword evidence="3" id="KW-0276">Fatty acid metabolism</keyword>
<dbReference type="RefSeq" id="WP_169639844.1">
    <property type="nucleotide sequence ID" value="NZ_CP048788.1"/>
</dbReference>
<proteinExistence type="inferred from homology"/>
<dbReference type="InterPro" id="IPR029045">
    <property type="entry name" value="ClpP/crotonase-like_dom_sf"/>
</dbReference>
<dbReference type="GO" id="GO:0006635">
    <property type="term" value="P:fatty acid beta-oxidation"/>
    <property type="evidence" value="ECO:0007669"/>
    <property type="project" value="UniProtKB-UniPathway"/>
</dbReference>
<evidence type="ECO:0000256" key="5">
    <source>
        <dbReference type="ARBA" id="ARBA00023235"/>
    </source>
</evidence>
<evidence type="ECO:0000256" key="4">
    <source>
        <dbReference type="ARBA" id="ARBA00023098"/>
    </source>
</evidence>
<dbReference type="KEGG" id="rpon:G3256_05365"/>
<evidence type="ECO:0000256" key="3">
    <source>
        <dbReference type="ARBA" id="ARBA00022832"/>
    </source>
</evidence>
<evidence type="ECO:0000256" key="1">
    <source>
        <dbReference type="ARBA" id="ARBA00005005"/>
    </source>
</evidence>
<keyword evidence="4" id="KW-0443">Lipid metabolism</keyword>
<evidence type="ECO:0000313" key="7">
    <source>
        <dbReference type="EMBL" id="QJF50627.1"/>
    </source>
</evidence>
<keyword evidence="5" id="KW-0413">Isomerase</keyword>
<accession>A0A858SRL3</accession>
<dbReference type="Pfam" id="PF00378">
    <property type="entry name" value="ECH_1"/>
    <property type="match status" value="1"/>
</dbReference>
<dbReference type="SUPFAM" id="SSF52096">
    <property type="entry name" value="ClpP/crotonase"/>
    <property type="match status" value="1"/>
</dbReference>
<dbReference type="UniPathway" id="UPA00659"/>
<sequence>MARIEVLTEDHIARVTLTRPDKKNAMDQEMIDALIAAADQVAGSNARVVVLSGQGSAFCAGIDLAGLGAMIGQDMQALIVPRTHGGGTTNQWQEVTMAWHRLPVPVIAALHGQVFGAGMQLALGADIRLAAPDTMLAVMELKWGIVPDMGGMVLLPRLVRSDVMRRLVYTAAPVSAEQAERWGLVTEIAADPLEAAMALAAEIAEKSPKAIRAAKTLMETAETAAPDAVLMAEAEAQAGLLGTPEQMEVVAAQFGKRAPVFK</sequence>
<comment type="pathway">
    <text evidence="1">Lipid metabolism; fatty acid beta-oxidation.</text>
</comment>
<comment type="similarity">
    <text evidence="2 6">Belongs to the enoyl-CoA hydratase/isomerase family.</text>
</comment>
<keyword evidence="8" id="KW-1185">Reference proteome</keyword>
<dbReference type="InterPro" id="IPR014748">
    <property type="entry name" value="Enoyl-CoA_hydra_C"/>
</dbReference>
<dbReference type="Proteomes" id="UP000503308">
    <property type="component" value="Chromosome"/>
</dbReference>
<dbReference type="InterPro" id="IPR045002">
    <property type="entry name" value="Ech1-like"/>
</dbReference>
<organism evidence="7 8">
    <name type="scientific">Roseobacter ponti</name>
    <dbReference type="NCBI Taxonomy" id="1891787"/>
    <lineage>
        <taxon>Bacteria</taxon>
        <taxon>Pseudomonadati</taxon>
        <taxon>Pseudomonadota</taxon>
        <taxon>Alphaproteobacteria</taxon>
        <taxon>Rhodobacterales</taxon>
        <taxon>Roseobacteraceae</taxon>
        <taxon>Roseobacter</taxon>
    </lineage>
</organism>
<dbReference type="CDD" id="cd06558">
    <property type="entry name" value="crotonase-like"/>
    <property type="match status" value="1"/>
</dbReference>
<reference evidence="7 8" key="1">
    <citation type="submission" date="2020-02" db="EMBL/GenBank/DDBJ databases">
        <title>Genome sequence of Roseobacter ponti.</title>
        <authorList>
            <person name="Hollensteiner J."/>
            <person name="Schneider D."/>
            <person name="Poehlein A."/>
            <person name="Daniel R."/>
        </authorList>
    </citation>
    <scope>NUCLEOTIDE SEQUENCE [LARGE SCALE GENOMIC DNA]</scope>
    <source>
        <strain evidence="7 8">DSM 106830</strain>
    </source>
</reference>
<evidence type="ECO:0000256" key="2">
    <source>
        <dbReference type="ARBA" id="ARBA00005254"/>
    </source>
</evidence>
<dbReference type="Gene3D" id="3.90.226.10">
    <property type="entry name" value="2-enoyl-CoA Hydratase, Chain A, domain 1"/>
    <property type="match status" value="1"/>
</dbReference>
<gene>
    <name evidence="7" type="ORF">G3256_05365</name>
</gene>
<protein>
    <submittedName>
        <fullName evidence="7">Crotonase/enoyl-CoA hydratase family protein</fullName>
    </submittedName>
</protein>
<dbReference type="InterPro" id="IPR018376">
    <property type="entry name" value="Enoyl-CoA_hyd/isom_CS"/>
</dbReference>
<dbReference type="PANTHER" id="PTHR43149:SF1">
    <property type="entry name" value="DELTA(3,5)-DELTA(2,4)-DIENOYL-COA ISOMERASE, MITOCHONDRIAL"/>
    <property type="match status" value="1"/>
</dbReference>
<evidence type="ECO:0000256" key="6">
    <source>
        <dbReference type="RuleBase" id="RU003707"/>
    </source>
</evidence>
<dbReference type="NCBIfam" id="NF005699">
    <property type="entry name" value="PRK07509.1"/>
    <property type="match status" value="1"/>
</dbReference>
<dbReference type="AlphaFoldDB" id="A0A858SRL3"/>
<dbReference type="GO" id="GO:0016853">
    <property type="term" value="F:isomerase activity"/>
    <property type="evidence" value="ECO:0007669"/>
    <property type="project" value="UniProtKB-KW"/>
</dbReference>
<dbReference type="InterPro" id="IPR001753">
    <property type="entry name" value="Enoyl-CoA_hydra/iso"/>
</dbReference>
<dbReference type="Gene3D" id="1.10.12.10">
    <property type="entry name" value="Lyase 2-enoyl-coa Hydratase, Chain A, domain 2"/>
    <property type="match status" value="1"/>
</dbReference>
<dbReference type="PANTHER" id="PTHR43149">
    <property type="entry name" value="ENOYL-COA HYDRATASE"/>
    <property type="match status" value="1"/>
</dbReference>
<name>A0A858SRL3_9RHOB</name>
<evidence type="ECO:0000313" key="8">
    <source>
        <dbReference type="Proteomes" id="UP000503308"/>
    </source>
</evidence>
<dbReference type="PROSITE" id="PS00166">
    <property type="entry name" value="ENOYL_COA_HYDRATASE"/>
    <property type="match status" value="1"/>
</dbReference>
<dbReference type="EMBL" id="CP048788">
    <property type="protein sequence ID" value="QJF50627.1"/>
    <property type="molecule type" value="Genomic_DNA"/>
</dbReference>